<evidence type="ECO:0000313" key="2">
    <source>
        <dbReference type="Proteomes" id="UP000064967"/>
    </source>
</evidence>
<dbReference type="STRING" id="1391654.AKJ09_04762"/>
<dbReference type="Gene3D" id="2.170.120.30">
    <property type="match status" value="1"/>
</dbReference>
<dbReference type="InterPro" id="IPR012505">
    <property type="entry name" value="YbbR"/>
</dbReference>
<dbReference type="EMBL" id="CP012333">
    <property type="protein sequence ID" value="AKU98098.1"/>
    <property type="molecule type" value="Genomic_DNA"/>
</dbReference>
<dbReference type="AlphaFoldDB" id="A0A0K1PX46"/>
<dbReference type="Gene3D" id="2.170.120.40">
    <property type="entry name" value="YbbR-like domain"/>
    <property type="match status" value="1"/>
</dbReference>
<proteinExistence type="predicted"/>
<dbReference type="Proteomes" id="UP000064967">
    <property type="component" value="Chromosome"/>
</dbReference>
<dbReference type="PANTHER" id="PTHR37804">
    <property type="entry name" value="CDAA REGULATORY PROTEIN CDAR"/>
    <property type="match status" value="1"/>
</dbReference>
<evidence type="ECO:0000313" key="1">
    <source>
        <dbReference type="EMBL" id="AKU98098.1"/>
    </source>
</evidence>
<sequence length="307" mass="34079">MWERIKTALTENLNLKLLSFAFALVLYSLVHGGQDARRSIVVDLEVLLPPESSDRVLVGSIPQSVRIFVRGSNQTIDNLRASTVSVQMDLSRNQPSHVVFEPKMVRMPEGVNVEIEQFDPASIDLKWEQRVVRDVPIQVSVVGTPADGFVVKGPLVAEPKTVKVRGPQSEVMVLQHVRADAFDVRGLTEGSYPRQLAIEKPSVRLKLDPTSVIVTADITREVAERVFQKLPVAVVGIPKGKTQPAEVDVRLICPPDIVRSLRPEQIVPQVEVNSKDLSGSESLPVHVRMDRCDAYTVPREVITRWGP</sequence>
<dbReference type="InterPro" id="IPR053154">
    <property type="entry name" value="c-di-AMP_regulator"/>
</dbReference>
<protein>
    <submittedName>
        <fullName evidence="1">Putative secreted protein</fullName>
    </submittedName>
</protein>
<reference evidence="1 2" key="1">
    <citation type="submission" date="2015-08" db="EMBL/GenBank/DDBJ databases">
        <authorList>
            <person name="Babu N.S."/>
            <person name="Beckwith C.J."/>
            <person name="Beseler K.G."/>
            <person name="Brison A."/>
            <person name="Carone J.V."/>
            <person name="Caskin T.P."/>
            <person name="Diamond M."/>
            <person name="Durham M.E."/>
            <person name="Foxe J.M."/>
            <person name="Go M."/>
            <person name="Henderson B.A."/>
            <person name="Jones I.B."/>
            <person name="McGettigan J.A."/>
            <person name="Micheletti S.J."/>
            <person name="Nasrallah M.E."/>
            <person name="Ortiz D."/>
            <person name="Piller C.R."/>
            <person name="Privatt S.R."/>
            <person name="Schneider S.L."/>
            <person name="Sharp S."/>
            <person name="Smith T.C."/>
            <person name="Stanton J.D."/>
            <person name="Ullery H.E."/>
            <person name="Wilson R.J."/>
            <person name="Serrano M.G."/>
            <person name="Buck G."/>
            <person name="Lee V."/>
            <person name="Wang Y."/>
            <person name="Carvalho R."/>
            <person name="Voegtly L."/>
            <person name="Shi R."/>
            <person name="Duckworth R."/>
            <person name="Johnson A."/>
            <person name="Loviza R."/>
            <person name="Walstead R."/>
            <person name="Shah Z."/>
            <person name="Kiflezghi M."/>
            <person name="Wade K."/>
            <person name="Ball S.L."/>
            <person name="Bradley K.W."/>
            <person name="Asai D.J."/>
            <person name="Bowman C.A."/>
            <person name="Russell D.A."/>
            <person name="Pope W.H."/>
            <person name="Jacobs-Sera D."/>
            <person name="Hendrix R.W."/>
            <person name="Hatfull G.F."/>
        </authorList>
    </citation>
    <scope>NUCLEOTIDE SEQUENCE [LARGE SCALE GENOMIC DNA]</scope>
    <source>
        <strain evidence="1 2">DSM 27648</strain>
    </source>
</reference>
<dbReference type="PANTHER" id="PTHR37804:SF1">
    <property type="entry name" value="CDAA REGULATORY PROTEIN CDAR"/>
    <property type="match status" value="1"/>
</dbReference>
<name>A0A0K1PX46_9BACT</name>
<gene>
    <name evidence="1" type="ORF">AKJ09_04762</name>
</gene>
<dbReference type="KEGG" id="llu:AKJ09_04762"/>
<organism evidence="1 2">
    <name type="scientific">Labilithrix luteola</name>
    <dbReference type="NCBI Taxonomy" id="1391654"/>
    <lineage>
        <taxon>Bacteria</taxon>
        <taxon>Pseudomonadati</taxon>
        <taxon>Myxococcota</taxon>
        <taxon>Polyangia</taxon>
        <taxon>Polyangiales</taxon>
        <taxon>Labilitrichaceae</taxon>
        <taxon>Labilithrix</taxon>
    </lineage>
</organism>
<dbReference type="RefSeq" id="WP_146649128.1">
    <property type="nucleotide sequence ID" value="NZ_CP012333.1"/>
</dbReference>
<accession>A0A0K1PX46</accession>
<keyword evidence="2" id="KW-1185">Reference proteome</keyword>
<dbReference type="OrthoDB" id="5506615at2"/>
<dbReference type="Pfam" id="PF07949">
    <property type="entry name" value="YbbR"/>
    <property type="match status" value="1"/>
</dbReference>